<gene>
    <name evidence="1" type="ORF">SDC9_94517</name>
</gene>
<name>A0A645A3N6_9ZZZZ</name>
<organism evidence="1">
    <name type="scientific">bioreactor metagenome</name>
    <dbReference type="NCBI Taxonomy" id="1076179"/>
    <lineage>
        <taxon>unclassified sequences</taxon>
        <taxon>metagenomes</taxon>
        <taxon>ecological metagenomes</taxon>
    </lineage>
</organism>
<evidence type="ECO:0000313" key="1">
    <source>
        <dbReference type="EMBL" id="MPM47799.1"/>
    </source>
</evidence>
<protein>
    <submittedName>
        <fullName evidence="1">Uncharacterized protein</fullName>
    </submittedName>
</protein>
<sequence length="113" mass="12870">MVYQADEADKALTVIMEMLDKCIRIQPKFAKNTAPYTLLKNRIKALTIAGSLLAGRTVKDDYQPDELAAAWLPLSFIIRKCQKAQLKHDLKSRTYRQLQEMIAALSYAEALIR</sequence>
<dbReference type="EMBL" id="VSSQ01011823">
    <property type="protein sequence ID" value="MPM47799.1"/>
    <property type="molecule type" value="Genomic_DNA"/>
</dbReference>
<comment type="caution">
    <text evidence="1">The sequence shown here is derived from an EMBL/GenBank/DDBJ whole genome shotgun (WGS) entry which is preliminary data.</text>
</comment>
<dbReference type="AlphaFoldDB" id="A0A645A3N6"/>
<reference evidence="1" key="1">
    <citation type="submission" date="2019-08" db="EMBL/GenBank/DDBJ databases">
        <authorList>
            <person name="Kucharzyk K."/>
            <person name="Murdoch R.W."/>
            <person name="Higgins S."/>
            <person name="Loffler F."/>
        </authorList>
    </citation>
    <scope>NUCLEOTIDE SEQUENCE</scope>
</reference>
<proteinExistence type="predicted"/>
<accession>A0A645A3N6</accession>